<feature type="transmembrane region" description="Helical" evidence="1">
    <location>
        <begin position="38"/>
        <end position="60"/>
    </location>
</feature>
<protein>
    <submittedName>
        <fullName evidence="2">Uncharacterized protein</fullName>
    </submittedName>
</protein>
<dbReference type="KEGG" id="ati:AL072_25205"/>
<reference evidence="2 3" key="2">
    <citation type="journal article" date="2016" name="Genome Announc.">
        <title>Complete Genome Sequence of a Strain of Azospirillum thiophilum Isolated from a Sulfide Spring.</title>
        <authorList>
            <person name="Fomenkov A."/>
            <person name="Vincze T."/>
            <person name="Grabovich M."/>
            <person name="Anton B.P."/>
            <person name="Dubinina G."/>
            <person name="Orlova M."/>
            <person name="Belousova E."/>
            <person name="Roberts R.J."/>
        </authorList>
    </citation>
    <scope>NUCLEOTIDE SEQUENCE [LARGE SCALE GENOMIC DNA]</scope>
    <source>
        <strain evidence="2 3">BV-S</strain>
    </source>
</reference>
<keyword evidence="1" id="KW-1133">Transmembrane helix</keyword>
<dbReference type="EMBL" id="CP012404">
    <property type="protein sequence ID" value="ALG74263.1"/>
    <property type="molecule type" value="Genomic_DNA"/>
</dbReference>
<proteinExistence type="predicted"/>
<organism evidence="2 3">
    <name type="scientific">Azospirillum thiophilum</name>
    <dbReference type="NCBI Taxonomy" id="528244"/>
    <lineage>
        <taxon>Bacteria</taxon>
        <taxon>Pseudomonadati</taxon>
        <taxon>Pseudomonadota</taxon>
        <taxon>Alphaproteobacteria</taxon>
        <taxon>Rhodospirillales</taxon>
        <taxon>Azospirillaceae</taxon>
        <taxon>Azospirillum</taxon>
    </lineage>
</organism>
<sequence>MLGKSARTLARRRVATETHLAETAAGTVPSAGALLGEAAAILAVCLSVALVLALLGNHLAGG</sequence>
<evidence type="ECO:0000256" key="1">
    <source>
        <dbReference type="SAM" id="Phobius"/>
    </source>
</evidence>
<keyword evidence="1" id="KW-0812">Transmembrane</keyword>
<keyword evidence="3" id="KW-1185">Reference proteome</keyword>
<gene>
    <name evidence="2" type="ORF">AL072_25205</name>
</gene>
<dbReference type="Proteomes" id="UP000069935">
    <property type="component" value="Chromosome 4"/>
</dbReference>
<keyword evidence="1" id="KW-0472">Membrane</keyword>
<accession>A0AAC8W371</accession>
<dbReference type="RefSeq" id="WP_060721746.1">
    <property type="nucleotide sequence ID" value="NZ_CP012404.1"/>
</dbReference>
<name>A0AAC8W371_9PROT</name>
<dbReference type="AlphaFoldDB" id="A0AAC8W371"/>
<evidence type="ECO:0000313" key="3">
    <source>
        <dbReference type="Proteomes" id="UP000069935"/>
    </source>
</evidence>
<reference evidence="3" key="1">
    <citation type="submission" date="2015-08" db="EMBL/GenBank/DDBJ databases">
        <title>Complete Genome Sequence of Azospirillum thiophilum BV-S.</title>
        <authorList>
            <person name="Fomenkov A."/>
            <person name="Vincze T."/>
            <person name="Grabovich M."/>
            <person name="Dubinina G."/>
            <person name="Orlova M."/>
            <person name="Belousova E."/>
            <person name="Roberts R.J."/>
        </authorList>
    </citation>
    <scope>NUCLEOTIDE SEQUENCE [LARGE SCALE GENOMIC DNA]</scope>
    <source>
        <strain evidence="3">BV-S</strain>
    </source>
</reference>
<evidence type="ECO:0000313" key="2">
    <source>
        <dbReference type="EMBL" id="ALG74263.1"/>
    </source>
</evidence>